<sequence>MYNRMVNDSDVVKVYQYDMETKSIMHIYVEHKGNVQEDGVDGVQEGEVGNVQQDDADDVQQDNVGDVQEDEVGDVHTDDADENEDNGSGEDIYFEVDGLSFDDSEDERAIGLDDCFEDQDRSSGVKVVAMKDKLTPKKVPYKFI</sequence>
<evidence type="ECO:0000256" key="1">
    <source>
        <dbReference type="SAM" id="MobiDB-lite"/>
    </source>
</evidence>
<protein>
    <submittedName>
        <fullName evidence="2">Uncharacterized protein</fullName>
    </submittedName>
</protein>
<dbReference type="AlphaFoldDB" id="A0AAV0YZE4"/>
<evidence type="ECO:0000313" key="2">
    <source>
        <dbReference type="EMBL" id="CAI8591611.1"/>
    </source>
</evidence>
<name>A0AAV0YZE4_VICFA</name>
<keyword evidence="3" id="KW-1185">Reference proteome</keyword>
<dbReference type="EMBL" id="OX451736">
    <property type="protein sequence ID" value="CAI8591611.1"/>
    <property type="molecule type" value="Genomic_DNA"/>
</dbReference>
<accession>A0AAV0YZE4</accession>
<feature type="region of interest" description="Disordered" evidence="1">
    <location>
        <begin position="39"/>
        <end position="91"/>
    </location>
</feature>
<feature type="compositionally biased region" description="Low complexity" evidence="1">
    <location>
        <begin position="41"/>
        <end position="53"/>
    </location>
</feature>
<feature type="compositionally biased region" description="Acidic residues" evidence="1">
    <location>
        <begin position="79"/>
        <end position="91"/>
    </location>
</feature>
<organism evidence="2 3">
    <name type="scientific">Vicia faba</name>
    <name type="common">Broad bean</name>
    <name type="synonym">Faba vulgaris</name>
    <dbReference type="NCBI Taxonomy" id="3906"/>
    <lineage>
        <taxon>Eukaryota</taxon>
        <taxon>Viridiplantae</taxon>
        <taxon>Streptophyta</taxon>
        <taxon>Embryophyta</taxon>
        <taxon>Tracheophyta</taxon>
        <taxon>Spermatophyta</taxon>
        <taxon>Magnoliopsida</taxon>
        <taxon>eudicotyledons</taxon>
        <taxon>Gunneridae</taxon>
        <taxon>Pentapetalae</taxon>
        <taxon>rosids</taxon>
        <taxon>fabids</taxon>
        <taxon>Fabales</taxon>
        <taxon>Fabaceae</taxon>
        <taxon>Papilionoideae</taxon>
        <taxon>50 kb inversion clade</taxon>
        <taxon>NPAAA clade</taxon>
        <taxon>Hologalegina</taxon>
        <taxon>IRL clade</taxon>
        <taxon>Fabeae</taxon>
        <taxon>Vicia</taxon>
    </lineage>
</organism>
<proteinExistence type="predicted"/>
<evidence type="ECO:0000313" key="3">
    <source>
        <dbReference type="Proteomes" id="UP001157006"/>
    </source>
</evidence>
<reference evidence="2 3" key="1">
    <citation type="submission" date="2023-01" db="EMBL/GenBank/DDBJ databases">
        <authorList>
            <person name="Kreplak J."/>
        </authorList>
    </citation>
    <scope>NUCLEOTIDE SEQUENCE [LARGE SCALE GENOMIC DNA]</scope>
</reference>
<dbReference type="Proteomes" id="UP001157006">
    <property type="component" value="Chromosome 1L"/>
</dbReference>
<gene>
    <name evidence="2" type="ORF">VFH_I495320</name>
</gene>